<feature type="domain" description="DH" evidence="4">
    <location>
        <begin position="1"/>
        <end position="210"/>
    </location>
</feature>
<dbReference type="SUPFAM" id="SSF48065">
    <property type="entry name" value="DBL homology domain (DH-domain)"/>
    <property type="match status" value="1"/>
</dbReference>
<dbReference type="PROSITE" id="PS50837">
    <property type="entry name" value="NACHT"/>
    <property type="match status" value="1"/>
</dbReference>
<dbReference type="InterPro" id="IPR007111">
    <property type="entry name" value="NACHT_NTPase"/>
</dbReference>
<dbReference type="Gene3D" id="1.20.900.10">
    <property type="entry name" value="Dbl homology (DH) domain"/>
    <property type="match status" value="1"/>
</dbReference>
<keyword evidence="2" id="KW-0677">Repeat</keyword>
<dbReference type="PRINTS" id="PR00320">
    <property type="entry name" value="GPROTEINBRPT"/>
</dbReference>
<dbReference type="Pfam" id="PF24883">
    <property type="entry name" value="NPHP3_N"/>
    <property type="match status" value="1"/>
</dbReference>
<dbReference type="PROSITE" id="PS50082">
    <property type="entry name" value="WD_REPEATS_2"/>
    <property type="match status" value="2"/>
</dbReference>
<dbReference type="InterPro" id="IPR020472">
    <property type="entry name" value="WD40_PAC1"/>
</dbReference>
<dbReference type="Pfam" id="PF00621">
    <property type="entry name" value="RhoGEF"/>
    <property type="match status" value="1"/>
</dbReference>
<dbReference type="Gene3D" id="3.40.50.300">
    <property type="entry name" value="P-loop containing nucleotide triphosphate hydrolases"/>
    <property type="match status" value="1"/>
</dbReference>
<proteinExistence type="predicted"/>
<dbReference type="InterPro" id="IPR001680">
    <property type="entry name" value="WD40_rpt"/>
</dbReference>
<comment type="caution">
    <text evidence="6">The sequence shown here is derived from an EMBL/GenBank/DDBJ whole genome shotgun (WGS) entry which is preliminary data.</text>
</comment>
<gene>
    <name evidence="6" type="ORF">RDB_LOCUS99819</name>
</gene>
<dbReference type="InterPro" id="IPR015943">
    <property type="entry name" value="WD40/YVTN_repeat-like_dom_sf"/>
</dbReference>
<dbReference type="GO" id="GO:0005085">
    <property type="term" value="F:guanyl-nucleotide exchange factor activity"/>
    <property type="evidence" value="ECO:0007669"/>
    <property type="project" value="InterPro"/>
</dbReference>
<feature type="repeat" description="WD" evidence="3">
    <location>
        <begin position="1007"/>
        <end position="1046"/>
    </location>
</feature>
<dbReference type="Proteomes" id="UP000663843">
    <property type="component" value="Unassembled WGS sequence"/>
</dbReference>
<feature type="domain" description="NACHT" evidence="5">
    <location>
        <begin position="447"/>
        <end position="594"/>
    </location>
</feature>
<dbReference type="AlphaFoldDB" id="A0A8H3BSK5"/>
<keyword evidence="1 3" id="KW-0853">WD repeat</keyword>
<accession>A0A8H3BSK5</accession>
<dbReference type="SUPFAM" id="SSF50978">
    <property type="entry name" value="WD40 repeat-like"/>
    <property type="match status" value="1"/>
</dbReference>
<evidence type="ECO:0000313" key="6">
    <source>
        <dbReference type="EMBL" id="CAE6464540.1"/>
    </source>
</evidence>
<evidence type="ECO:0000256" key="2">
    <source>
        <dbReference type="ARBA" id="ARBA00022737"/>
    </source>
</evidence>
<dbReference type="InterPro" id="IPR019775">
    <property type="entry name" value="WD40_repeat_CS"/>
</dbReference>
<dbReference type="InterPro" id="IPR027417">
    <property type="entry name" value="P-loop_NTPase"/>
</dbReference>
<dbReference type="InterPro" id="IPR000219">
    <property type="entry name" value="DH_dom"/>
</dbReference>
<protein>
    <submittedName>
        <fullName evidence="6">Uncharacterized protein</fullName>
    </submittedName>
</protein>
<dbReference type="InterPro" id="IPR035899">
    <property type="entry name" value="DBL_dom_sf"/>
</dbReference>
<feature type="repeat" description="WD" evidence="3">
    <location>
        <begin position="1106"/>
        <end position="1147"/>
    </location>
</feature>
<evidence type="ECO:0000259" key="5">
    <source>
        <dbReference type="PROSITE" id="PS50837"/>
    </source>
</evidence>
<dbReference type="SMART" id="SM00320">
    <property type="entry name" value="WD40"/>
    <property type="match status" value="4"/>
</dbReference>
<dbReference type="Gene3D" id="2.130.10.10">
    <property type="entry name" value="YVTN repeat-like/Quinoprotein amine dehydrogenase"/>
    <property type="match status" value="2"/>
</dbReference>
<dbReference type="InterPro" id="IPR036322">
    <property type="entry name" value="WD40_repeat_dom_sf"/>
</dbReference>
<name>A0A8H3BSK5_9AGAM</name>
<reference evidence="6" key="1">
    <citation type="submission" date="2021-01" db="EMBL/GenBank/DDBJ databases">
        <authorList>
            <person name="Kaushik A."/>
        </authorList>
    </citation>
    <scope>NUCLEOTIDE SEQUENCE</scope>
    <source>
        <strain evidence="6">AG2-2IIIB</strain>
    </source>
</reference>
<dbReference type="PANTHER" id="PTHR10039:SF14">
    <property type="entry name" value="NACHT DOMAIN-CONTAINING PROTEIN"/>
    <property type="match status" value="1"/>
</dbReference>
<dbReference type="EMBL" id="CAJMWT010003142">
    <property type="protein sequence ID" value="CAE6464540.1"/>
    <property type="molecule type" value="Genomic_DNA"/>
</dbReference>
<dbReference type="SUPFAM" id="SSF52540">
    <property type="entry name" value="P-loop containing nucleoside triphosphate hydrolases"/>
    <property type="match status" value="1"/>
</dbReference>
<organism evidence="6 7">
    <name type="scientific">Rhizoctonia solani</name>
    <dbReference type="NCBI Taxonomy" id="456999"/>
    <lineage>
        <taxon>Eukaryota</taxon>
        <taxon>Fungi</taxon>
        <taxon>Dikarya</taxon>
        <taxon>Basidiomycota</taxon>
        <taxon>Agaricomycotina</taxon>
        <taxon>Agaricomycetes</taxon>
        <taxon>Cantharellales</taxon>
        <taxon>Ceratobasidiaceae</taxon>
        <taxon>Rhizoctonia</taxon>
    </lineage>
</organism>
<dbReference type="InterPro" id="IPR056884">
    <property type="entry name" value="NPHP3-like_N"/>
</dbReference>
<evidence type="ECO:0000259" key="4">
    <source>
        <dbReference type="PROSITE" id="PS50010"/>
    </source>
</evidence>
<evidence type="ECO:0000256" key="3">
    <source>
        <dbReference type="PROSITE-ProRule" id="PRU00221"/>
    </source>
</evidence>
<evidence type="ECO:0000313" key="7">
    <source>
        <dbReference type="Proteomes" id="UP000663843"/>
    </source>
</evidence>
<dbReference type="PROSITE" id="PS00678">
    <property type="entry name" value="WD_REPEATS_1"/>
    <property type="match status" value="1"/>
</dbReference>
<dbReference type="PROSITE" id="PS50010">
    <property type="entry name" value="DH_2"/>
    <property type="match status" value="1"/>
</dbReference>
<dbReference type="Pfam" id="PF00400">
    <property type="entry name" value="WD40"/>
    <property type="match status" value="4"/>
</dbReference>
<evidence type="ECO:0000256" key="1">
    <source>
        <dbReference type="ARBA" id="ARBA00022574"/>
    </source>
</evidence>
<sequence length="1150" mass="127068">MRTYLLLELLSSERIYASDLALIRDILLPLARGKSFPLGVGSPKSPMRNASPMSAQDLKVVFRNIEEISAFTDELNKRLEVALGSVVPSGTGDDRVGELFCELAPRMALTHLKYITRHPAAVARYTQLSTNPTPAMAQYLTTTKSMITSTTEAQDIPSLIIKPLQRLPKYPLILQSILEHTPESLNHPGRTALIMAKEETEQVVRQVNKGKQRWKPLRAVLELAKSPLGRKRRTAKPHGSTNASETDQYLLALEKRAKELAENALGAVTTETIAETPDLKPQTGPPTNSDLDIMNGDVEYMLLASELKKTAEFLGPQMDSPHFSALSESIKETVDSIADNFKDIEAERRKLIRHRHLLEAQLNHEKIYGYLMAITGGLERLRLQIQVEVLILAIKAEEDKLVDSLSPSQSALYGSNPQGIIRQHCTKNTRIQLLNELDSWSEDSSSRLMWINGMAGTGKTTIAYSFAKTLHGHRKPIASFFCSRVDPECRDVSRIIPTIEHQLANLSPEFRRQLGNLLRGDPSLATMNDIPSQFTNLLKAPLKGVGRRSNNIIVLIDALDECDDPGQVGRFLDQLTQCIEELPLKFLVASRPEAWIRRRMQPVHGPELAKSIISLHEMDESSVQADIKLYLKRELEFMRLSEEQLELLAGQCGTLFIYAATVVRYINPMGKSVPSDKRLTNVLRLGVSSSPLAPKTSNLYKEVDKLYAQVVNDALKSDDPSRDESTMWTVLRTVLCAKQPINIDTIATLCGLDNRTNDLSLALERFCSDRSKELFCNPAEHNHLMAKQCLGLIKELRFNICDLASSCMTDEEAITPSQVDDAIEPALSYACHYWAEHLAQTTCSDLSGELKDFLSQRLLFWMEVLSLKGSIALGRDQLLLVVSWLLSVGGDDDLITLGEDARSFVTSFAANPISISTPHIYTSLLPLCPPSSAVFKCYRDRFQRLIKPNHRVTKLREAAALACRKHGLVLSLAYSPDGTEIALGCMDGTVGVRAVCGRESIFSSSSDGGHQGPVWSVAFGPSNEQLGVYTYLASGSDDSTIRTWNIHNSYDGVSTLRSVCRLDPPLGKIKSIAFLPNGNITSGSSDGIICIWDPSGPCGKLLTGPLLGHTETIWSVACSPDGKYVASGSADQTVRFWNPKTGQQVLRIGS</sequence>
<dbReference type="PROSITE" id="PS50294">
    <property type="entry name" value="WD_REPEATS_REGION"/>
    <property type="match status" value="2"/>
</dbReference>
<dbReference type="SMART" id="SM00325">
    <property type="entry name" value="RhoGEF"/>
    <property type="match status" value="1"/>
</dbReference>
<dbReference type="PANTHER" id="PTHR10039">
    <property type="entry name" value="AMELOGENIN"/>
    <property type="match status" value="1"/>
</dbReference>